<keyword evidence="7 10" id="KW-0808">Transferase</keyword>
<organism evidence="13 14">
    <name type="scientific">Agathobaculum butyriciproducens</name>
    <dbReference type="NCBI Taxonomy" id="1628085"/>
    <lineage>
        <taxon>Bacteria</taxon>
        <taxon>Bacillati</taxon>
        <taxon>Bacillota</taxon>
        <taxon>Clostridia</taxon>
        <taxon>Eubacteriales</taxon>
        <taxon>Butyricicoccaceae</taxon>
        <taxon>Agathobaculum</taxon>
    </lineage>
</organism>
<dbReference type="Gene3D" id="3.20.20.80">
    <property type="entry name" value="Glycosidases"/>
    <property type="match status" value="1"/>
</dbReference>
<evidence type="ECO:0000256" key="11">
    <source>
        <dbReference type="PIRSR" id="PIRSR000463-1"/>
    </source>
</evidence>
<dbReference type="PANTHER" id="PTHR43651">
    <property type="entry name" value="1,4-ALPHA-GLUCAN-BRANCHING ENZYME"/>
    <property type="match status" value="1"/>
</dbReference>
<evidence type="ECO:0000256" key="1">
    <source>
        <dbReference type="ARBA" id="ARBA00000826"/>
    </source>
</evidence>
<accession>A0AAW4VW31</accession>
<comment type="similarity">
    <text evidence="4 10">Belongs to the glycosyl hydrolase 13 family. GlgB subfamily.</text>
</comment>
<proteinExistence type="inferred from homology"/>
<dbReference type="RefSeq" id="WP_227600231.1">
    <property type="nucleotide sequence ID" value="NZ_JAJEPX010000006.1"/>
</dbReference>
<dbReference type="NCBIfam" id="TIGR01515">
    <property type="entry name" value="branching_enzym"/>
    <property type="match status" value="1"/>
</dbReference>
<evidence type="ECO:0000256" key="4">
    <source>
        <dbReference type="ARBA" id="ARBA00009000"/>
    </source>
</evidence>
<keyword evidence="14" id="KW-1185">Reference proteome</keyword>
<feature type="active site" description="Nucleophile" evidence="10 11">
    <location>
        <position position="311"/>
    </location>
</feature>
<dbReference type="GO" id="GO:0004553">
    <property type="term" value="F:hydrolase activity, hydrolyzing O-glycosyl compounds"/>
    <property type="evidence" value="ECO:0007669"/>
    <property type="project" value="InterPro"/>
</dbReference>
<comment type="subunit">
    <text evidence="10">Monomer.</text>
</comment>
<dbReference type="PIRSF" id="PIRSF000463">
    <property type="entry name" value="GlgB"/>
    <property type="match status" value="1"/>
</dbReference>
<evidence type="ECO:0000256" key="6">
    <source>
        <dbReference type="ARBA" id="ARBA00022676"/>
    </source>
</evidence>
<dbReference type="InterPro" id="IPR006407">
    <property type="entry name" value="GlgB"/>
</dbReference>
<evidence type="ECO:0000259" key="12">
    <source>
        <dbReference type="SMART" id="SM00642"/>
    </source>
</evidence>
<dbReference type="InterPro" id="IPR004193">
    <property type="entry name" value="Glyco_hydro_13_N"/>
</dbReference>
<dbReference type="NCBIfam" id="NF003811">
    <property type="entry name" value="PRK05402.1"/>
    <property type="match status" value="1"/>
</dbReference>
<keyword evidence="9 10" id="KW-0119">Carbohydrate metabolism</keyword>
<dbReference type="Pfam" id="PF02806">
    <property type="entry name" value="Alpha-amylase_C"/>
    <property type="match status" value="1"/>
</dbReference>
<evidence type="ECO:0000256" key="2">
    <source>
        <dbReference type="ARBA" id="ARBA00002953"/>
    </source>
</evidence>
<evidence type="ECO:0000256" key="9">
    <source>
        <dbReference type="ARBA" id="ARBA00023277"/>
    </source>
</evidence>
<dbReference type="PANTHER" id="PTHR43651:SF3">
    <property type="entry name" value="1,4-ALPHA-GLUCAN-BRANCHING ENZYME"/>
    <property type="match status" value="1"/>
</dbReference>
<dbReference type="NCBIfam" id="NF008967">
    <property type="entry name" value="PRK12313.1"/>
    <property type="match status" value="1"/>
</dbReference>
<sequence>MKKKSAAPAAEKRSELFYSGRDCRAFDYMGAHPFVQDGEQGYLFRVYAPEAEKVSVMGEFNDWNRDADYMTRDEQGIWEKFIPNIPEYAAYKYSVWAKSGDVFDKSDPYGFHFETRPGNATKAYDLDGYEWGDASWLDWRKKHLPYSNPVNIYECHLGSWKMHEDGNFYSYRQLADELVPYVKEMGYTHIEFMPLTEYPFDGSWGYQVIGYFAATSRYGTPKDLMYLIDKAHQAGLGVIMDWVPAHFPKDGCGLVEFDGSHLYEYADPLKMEHKEWGTRVFDYGKVSTRNLLFSSAMFWIEKFHMDGLRVDAVASMLYLDYNRQGEWRPNVHGGRENLEAVDFLRLLNEYILTDHPDVMMIAEESTAWPMVTKPGYDGGLGFNFKWNMGWMNDMLCYCSADPFFRKDMHDKITFSFMYAFSENYILPLSHDEVVHGKCSLISKMPPPYENQFGGLRALYGYMAAHPGKKMLFMGGEFAQFSEWAYQRGLDWMLLDYPAHRQMQAYVKALNHFYLATPQLWEQDTDWRGFEWISHEDNRNNIIAFRRVAKDGSDIVVVVNFSPEEQQEYRIGVPITGTYEEIFTSDKTEFGGSGMANGKLKTENKPMHGQEQSIVLKIPRFGVLFFKGKARAKRRTKAEIEAAKAAAAKKPVKRTRSTKAVTKSGTKAVARTTEKAVAKTGSKSVAKTTEKAVARTGTKAVAKTTEKAVARTGTKAVAKATEKAVSVPTDKAVTATGG</sequence>
<dbReference type="EMBL" id="JAJEPX010000006">
    <property type="protein sequence ID" value="MCC2176179.1"/>
    <property type="molecule type" value="Genomic_DNA"/>
</dbReference>
<evidence type="ECO:0000256" key="5">
    <source>
        <dbReference type="ARBA" id="ARBA00022600"/>
    </source>
</evidence>
<dbReference type="InterPro" id="IPR044143">
    <property type="entry name" value="GlgB_N_E_set_prok"/>
</dbReference>
<comment type="pathway">
    <text evidence="3 10">Glycan biosynthesis; glycogen biosynthesis.</text>
</comment>
<protein>
    <recommendedName>
        <fullName evidence="10">1,4-alpha-glucan branching enzyme GlgB</fullName>
        <ecNumber evidence="10">2.4.1.18</ecNumber>
    </recommendedName>
    <alternativeName>
        <fullName evidence="10">1,4-alpha-D-glucan:1,4-alpha-D-glucan 6-glucosyl-transferase</fullName>
    </alternativeName>
    <alternativeName>
        <fullName evidence="10">Alpha-(1-&gt;4)-glucan branching enzyme</fullName>
    </alternativeName>
    <alternativeName>
        <fullName evidence="10">Glycogen branching enzyme</fullName>
        <shortName evidence="10">BE</shortName>
    </alternativeName>
</protein>
<dbReference type="Gene3D" id="2.60.40.10">
    <property type="entry name" value="Immunoglobulins"/>
    <property type="match status" value="1"/>
</dbReference>
<evidence type="ECO:0000313" key="13">
    <source>
        <dbReference type="EMBL" id="MCC2176179.1"/>
    </source>
</evidence>
<evidence type="ECO:0000256" key="8">
    <source>
        <dbReference type="ARBA" id="ARBA00023056"/>
    </source>
</evidence>
<dbReference type="EC" id="2.4.1.18" evidence="10"/>
<comment type="catalytic activity">
    <reaction evidence="1 10">
        <text>Transfers a segment of a (1-&gt;4)-alpha-D-glucan chain to a primary hydroxy group in a similar glucan chain.</text>
        <dbReference type="EC" id="2.4.1.18"/>
    </reaction>
</comment>
<dbReference type="InterPro" id="IPR017853">
    <property type="entry name" value="GH"/>
</dbReference>
<dbReference type="SUPFAM" id="SSF51445">
    <property type="entry name" value="(Trans)glycosidases"/>
    <property type="match status" value="1"/>
</dbReference>
<dbReference type="Pfam" id="PF02922">
    <property type="entry name" value="CBM_48"/>
    <property type="match status" value="1"/>
</dbReference>
<keyword evidence="8 10" id="KW-0320">Glycogen biosynthesis</keyword>
<keyword evidence="5 10" id="KW-0321">Glycogen metabolism</keyword>
<dbReference type="HAMAP" id="MF_00685">
    <property type="entry name" value="GlgB"/>
    <property type="match status" value="1"/>
</dbReference>
<dbReference type="InterPro" id="IPR006047">
    <property type="entry name" value="GH13_cat_dom"/>
</dbReference>
<dbReference type="FunFam" id="3.20.20.80:FF:000003">
    <property type="entry name" value="1,4-alpha-glucan branching enzyme GlgB"/>
    <property type="match status" value="1"/>
</dbReference>
<name>A0AAW4VW31_9FIRM</name>
<dbReference type="Proteomes" id="UP001298753">
    <property type="component" value="Unassembled WGS sequence"/>
</dbReference>
<dbReference type="InterPro" id="IPR013783">
    <property type="entry name" value="Ig-like_fold"/>
</dbReference>
<dbReference type="SUPFAM" id="SSF51011">
    <property type="entry name" value="Glycosyl hydrolase domain"/>
    <property type="match status" value="1"/>
</dbReference>
<evidence type="ECO:0000256" key="7">
    <source>
        <dbReference type="ARBA" id="ARBA00022679"/>
    </source>
</evidence>
<dbReference type="CDD" id="cd02855">
    <property type="entry name" value="E_set_GBE_prok_N"/>
    <property type="match status" value="1"/>
</dbReference>
<dbReference type="FunFam" id="2.60.40.1180:FF:000002">
    <property type="entry name" value="1,4-alpha-glucan branching enzyme GlgB"/>
    <property type="match status" value="1"/>
</dbReference>
<evidence type="ECO:0000256" key="3">
    <source>
        <dbReference type="ARBA" id="ARBA00004964"/>
    </source>
</evidence>
<comment type="caution">
    <text evidence="13">The sequence shown here is derived from an EMBL/GenBank/DDBJ whole genome shotgun (WGS) entry which is preliminary data.</text>
</comment>
<dbReference type="Gene3D" id="2.60.40.1180">
    <property type="entry name" value="Golgi alpha-mannosidase II"/>
    <property type="match status" value="1"/>
</dbReference>
<dbReference type="CDD" id="cd11322">
    <property type="entry name" value="AmyAc_Glg_BE"/>
    <property type="match status" value="1"/>
</dbReference>
<dbReference type="GeneID" id="98661358"/>
<evidence type="ECO:0000256" key="10">
    <source>
        <dbReference type="HAMAP-Rule" id="MF_00685"/>
    </source>
</evidence>
<feature type="active site" description="Proton donor" evidence="10 11">
    <location>
        <position position="363"/>
    </location>
</feature>
<dbReference type="GO" id="GO:0043169">
    <property type="term" value="F:cation binding"/>
    <property type="evidence" value="ECO:0007669"/>
    <property type="project" value="InterPro"/>
</dbReference>
<dbReference type="GO" id="GO:0003844">
    <property type="term" value="F:1,4-alpha-glucan branching enzyme activity"/>
    <property type="evidence" value="ECO:0007669"/>
    <property type="project" value="UniProtKB-UniRule"/>
</dbReference>
<dbReference type="InterPro" id="IPR006048">
    <property type="entry name" value="A-amylase/branching_C"/>
</dbReference>
<dbReference type="InterPro" id="IPR013780">
    <property type="entry name" value="Glyco_hydro_b"/>
</dbReference>
<keyword evidence="6 10" id="KW-0328">Glycosyltransferase</keyword>
<dbReference type="Pfam" id="PF00128">
    <property type="entry name" value="Alpha-amylase"/>
    <property type="match status" value="1"/>
</dbReference>
<comment type="function">
    <text evidence="2 10">Catalyzes the formation of the alpha-1,6-glucosidic linkages in glycogen by scission of a 1,4-alpha-linked oligosaccharide from growing alpha-1,4-glucan chains and the subsequent attachment of the oligosaccharide to the alpha-1,6 position.</text>
</comment>
<dbReference type="GO" id="GO:0005978">
    <property type="term" value="P:glycogen biosynthetic process"/>
    <property type="evidence" value="ECO:0007669"/>
    <property type="project" value="UniProtKB-UniRule"/>
</dbReference>
<reference evidence="13 14" key="1">
    <citation type="submission" date="2021-10" db="EMBL/GenBank/DDBJ databases">
        <title>Anaerobic single-cell dispensing facilitates the cultivation of human gut bacteria.</title>
        <authorList>
            <person name="Afrizal A."/>
        </authorList>
    </citation>
    <scope>NUCLEOTIDE SEQUENCE [LARGE SCALE GENOMIC DNA]</scope>
    <source>
        <strain evidence="13 14">CLA-AA-H270</strain>
    </source>
</reference>
<evidence type="ECO:0000313" key="14">
    <source>
        <dbReference type="Proteomes" id="UP001298753"/>
    </source>
</evidence>
<dbReference type="SMART" id="SM00642">
    <property type="entry name" value="Aamy"/>
    <property type="match status" value="1"/>
</dbReference>
<dbReference type="InterPro" id="IPR037439">
    <property type="entry name" value="Branching_enzy"/>
</dbReference>
<feature type="domain" description="Glycosyl hydrolase family 13 catalytic" evidence="12">
    <location>
        <begin position="164"/>
        <end position="513"/>
    </location>
</feature>
<dbReference type="AlphaFoldDB" id="A0AAW4VW31"/>
<dbReference type="GO" id="GO:0005829">
    <property type="term" value="C:cytosol"/>
    <property type="evidence" value="ECO:0007669"/>
    <property type="project" value="TreeGrafter"/>
</dbReference>
<gene>
    <name evidence="10 13" type="primary">glgB</name>
    <name evidence="13" type="ORF">LKD22_03390</name>
</gene>